<gene>
    <name evidence="2" type="ORF">HIJ39_12710</name>
</gene>
<dbReference type="SUPFAM" id="SSF53649">
    <property type="entry name" value="Alkaline phosphatase-like"/>
    <property type="match status" value="1"/>
</dbReference>
<organism evidence="2 3">
    <name type="scientific">Sulfobacillus harzensis</name>
    <dbReference type="NCBI Taxonomy" id="2729629"/>
    <lineage>
        <taxon>Bacteria</taxon>
        <taxon>Bacillati</taxon>
        <taxon>Bacillota</taxon>
        <taxon>Clostridia</taxon>
        <taxon>Eubacteriales</taxon>
        <taxon>Clostridiales Family XVII. Incertae Sedis</taxon>
        <taxon>Sulfobacillus</taxon>
    </lineage>
</organism>
<evidence type="ECO:0000256" key="1">
    <source>
        <dbReference type="ARBA" id="ARBA00022801"/>
    </source>
</evidence>
<keyword evidence="3" id="KW-1185">Reference proteome</keyword>
<proteinExistence type="predicted"/>
<evidence type="ECO:0000313" key="2">
    <source>
        <dbReference type="EMBL" id="NMP23199.1"/>
    </source>
</evidence>
<protein>
    <submittedName>
        <fullName evidence="2">Phospholipase</fullName>
    </submittedName>
</protein>
<evidence type="ECO:0000313" key="3">
    <source>
        <dbReference type="Proteomes" id="UP000533476"/>
    </source>
</evidence>
<comment type="caution">
    <text evidence="2">The sequence shown here is derived from an EMBL/GenBank/DDBJ whole genome shotgun (WGS) entry which is preliminary data.</text>
</comment>
<accession>A0A7Y0L785</accession>
<reference evidence="2 3" key="1">
    <citation type="submission" date="2020-04" db="EMBL/GenBank/DDBJ databases">
        <authorList>
            <person name="Zhang R."/>
            <person name="Schippers A."/>
        </authorList>
    </citation>
    <scope>NUCLEOTIDE SEQUENCE [LARGE SCALE GENOMIC DNA]</scope>
    <source>
        <strain evidence="2 3">DSM 109850</strain>
    </source>
</reference>
<dbReference type="AlphaFoldDB" id="A0A7Y0L785"/>
<dbReference type="Proteomes" id="UP000533476">
    <property type="component" value="Unassembled WGS sequence"/>
</dbReference>
<dbReference type="GO" id="GO:0042578">
    <property type="term" value="F:phosphoric ester hydrolase activity"/>
    <property type="evidence" value="ECO:0007669"/>
    <property type="project" value="UniProtKB-ARBA"/>
</dbReference>
<sequence>MPKRIVVYTVENHSFDQLLGTFPGVDGLNPNLAVPGPQGEKVHPFPFRWYSLGQFDNPDHSFQAIHEEWDQGKMDGFVRVGGRDTMGYYPLEGEPTWAKLIATGRILDHYFASVLGPTFPNRLYLIAGQSGGLTANPGLFSAAALDFPTLFDQLEEHHITWRYYIGGYRRHFRLLAKETLFCPLLWFPRFNHKPRVTHLSPWPQFFEDARNSELDEVIFLAPGLPQSSHPPVPITCALHSIARVHEALASRPDWDETLLIVNFDEAGGFYDHVPPPVMDTMGPGMRVPCLLWSGGLPSGVVHDIYDHTSVLRYIEENFGLPLLGERTTQMASLASALC</sequence>
<dbReference type="EMBL" id="JABBVZ010000043">
    <property type="protein sequence ID" value="NMP23199.1"/>
    <property type="molecule type" value="Genomic_DNA"/>
</dbReference>
<dbReference type="Gene3D" id="3.40.720.10">
    <property type="entry name" value="Alkaline Phosphatase, subunit A"/>
    <property type="match status" value="2"/>
</dbReference>
<keyword evidence="1" id="KW-0378">Hydrolase</keyword>
<name>A0A7Y0L785_9FIRM</name>
<dbReference type="RefSeq" id="WP_169100265.1">
    <property type="nucleotide sequence ID" value="NZ_JABBVZ010000043.1"/>
</dbReference>
<dbReference type="InterPro" id="IPR007312">
    <property type="entry name" value="Phosphoesterase"/>
</dbReference>
<dbReference type="PANTHER" id="PTHR31956:SF1">
    <property type="entry name" value="NON-SPECIFIC PHOSPHOLIPASE C1"/>
    <property type="match status" value="1"/>
</dbReference>
<dbReference type="Pfam" id="PF04185">
    <property type="entry name" value="Phosphoesterase"/>
    <property type="match status" value="1"/>
</dbReference>
<dbReference type="GO" id="GO:0009395">
    <property type="term" value="P:phospholipid catabolic process"/>
    <property type="evidence" value="ECO:0007669"/>
    <property type="project" value="TreeGrafter"/>
</dbReference>
<dbReference type="InterPro" id="IPR017850">
    <property type="entry name" value="Alkaline_phosphatase_core_sf"/>
</dbReference>
<dbReference type="PANTHER" id="PTHR31956">
    <property type="entry name" value="NON-SPECIFIC PHOSPHOLIPASE C4-RELATED"/>
    <property type="match status" value="1"/>
</dbReference>